<dbReference type="GO" id="GO:0009073">
    <property type="term" value="P:aromatic amino acid family biosynthetic process"/>
    <property type="evidence" value="ECO:0007669"/>
    <property type="project" value="UniProtKB-KW"/>
</dbReference>
<evidence type="ECO:0000256" key="9">
    <source>
        <dbReference type="ARBA" id="ARBA00022490"/>
    </source>
</evidence>
<organism evidence="21 22">
    <name type="scientific">Phascolarctobacterium succinatutens</name>
    <dbReference type="NCBI Taxonomy" id="626940"/>
    <lineage>
        <taxon>Bacteria</taxon>
        <taxon>Bacillati</taxon>
        <taxon>Bacillota</taxon>
        <taxon>Negativicutes</taxon>
        <taxon>Acidaminococcales</taxon>
        <taxon>Acidaminococcaceae</taxon>
        <taxon>Phascolarctobacterium</taxon>
    </lineage>
</organism>
<feature type="binding site" evidence="18">
    <location>
        <begin position="131"/>
        <end position="132"/>
    </location>
    <ligand>
        <name>NAD(+)</name>
        <dbReference type="ChEBI" id="CHEBI:57540"/>
    </ligand>
</feature>
<evidence type="ECO:0000256" key="17">
    <source>
        <dbReference type="ARBA" id="ARBA00023285"/>
    </source>
</evidence>
<comment type="caution">
    <text evidence="21">The sequence shown here is derived from an EMBL/GenBank/DDBJ whole genome shotgun (WGS) entry which is preliminary data.</text>
</comment>
<gene>
    <name evidence="18" type="primary">aroB</name>
    <name evidence="21" type="ORF">BHW43_02270</name>
</gene>
<comment type="function">
    <text evidence="18">Catalyzes the conversion of 3-deoxy-D-arabino-heptulosonate 7-phosphate (DAHP) to dehydroquinate (DHQ).</text>
</comment>
<dbReference type="PIRSF" id="PIRSF001455">
    <property type="entry name" value="DHQ_synth"/>
    <property type="match status" value="1"/>
</dbReference>
<evidence type="ECO:0000256" key="11">
    <source>
        <dbReference type="ARBA" id="ARBA00022723"/>
    </source>
</evidence>
<keyword evidence="9 18" id="KW-0963">Cytoplasm</keyword>
<accession>A0A1Q6R9Z3</accession>
<dbReference type="EMBL" id="MNTG01000002">
    <property type="protein sequence ID" value="OLA39171.1"/>
    <property type="molecule type" value="Genomic_DNA"/>
</dbReference>
<dbReference type="Pfam" id="PF01761">
    <property type="entry name" value="DHQ_synthase"/>
    <property type="match status" value="1"/>
</dbReference>
<evidence type="ECO:0000256" key="7">
    <source>
        <dbReference type="ARBA" id="ARBA00013031"/>
    </source>
</evidence>
<comment type="pathway">
    <text evidence="5 18">Metabolic intermediate biosynthesis; chorismate biosynthesis; chorismate from D-erythrose 4-phosphate and phosphoenolpyruvate: step 2/7.</text>
</comment>
<comment type="similarity">
    <text evidence="6 18">Belongs to the sugar phosphate cyclases superfamily. Dehydroquinate synthase family.</text>
</comment>
<dbReference type="GO" id="GO:0046872">
    <property type="term" value="F:metal ion binding"/>
    <property type="evidence" value="ECO:0007669"/>
    <property type="project" value="UniProtKB-KW"/>
</dbReference>
<evidence type="ECO:0000256" key="10">
    <source>
        <dbReference type="ARBA" id="ARBA00022605"/>
    </source>
</evidence>
<dbReference type="GO" id="GO:0003856">
    <property type="term" value="F:3-dehydroquinate synthase activity"/>
    <property type="evidence" value="ECO:0007669"/>
    <property type="project" value="UniProtKB-UniRule"/>
</dbReference>
<dbReference type="NCBIfam" id="TIGR01357">
    <property type="entry name" value="aroB"/>
    <property type="match status" value="1"/>
</dbReference>
<feature type="binding site" evidence="18">
    <location>
        <position position="153"/>
    </location>
    <ligand>
        <name>NAD(+)</name>
        <dbReference type="ChEBI" id="CHEBI:57540"/>
    </ligand>
</feature>
<feature type="binding site" evidence="18">
    <location>
        <position position="144"/>
    </location>
    <ligand>
        <name>NAD(+)</name>
        <dbReference type="ChEBI" id="CHEBI:57540"/>
    </ligand>
</feature>
<evidence type="ECO:0000256" key="6">
    <source>
        <dbReference type="ARBA" id="ARBA00005412"/>
    </source>
</evidence>
<evidence type="ECO:0000313" key="21">
    <source>
        <dbReference type="EMBL" id="OLA39171.1"/>
    </source>
</evidence>
<feature type="binding site" evidence="18">
    <location>
        <position position="186"/>
    </location>
    <ligand>
        <name>Zn(2+)</name>
        <dbReference type="ChEBI" id="CHEBI:29105"/>
    </ligand>
</feature>
<evidence type="ECO:0000256" key="5">
    <source>
        <dbReference type="ARBA" id="ARBA00004661"/>
    </source>
</evidence>
<evidence type="ECO:0000256" key="2">
    <source>
        <dbReference type="ARBA" id="ARBA00001911"/>
    </source>
</evidence>
<keyword evidence="14 18" id="KW-0520">NAD</keyword>
<evidence type="ECO:0000256" key="13">
    <source>
        <dbReference type="ARBA" id="ARBA00022833"/>
    </source>
</evidence>
<evidence type="ECO:0000256" key="14">
    <source>
        <dbReference type="ARBA" id="ARBA00023027"/>
    </source>
</evidence>
<dbReference type="STRING" id="626940.BHW43_02270"/>
<evidence type="ECO:0000256" key="1">
    <source>
        <dbReference type="ARBA" id="ARBA00001393"/>
    </source>
</evidence>
<dbReference type="CDD" id="cd08195">
    <property type="entry name" value="DHQS"/>
    <property type="match status" value="1"/>
</dbReference>
<evidence type="ECO:0000256" key="8">
    <source>
        <dbReference type="ARBA" id="ARBA00017684"/>
    </source>
</evidence>
<keyword evidence="12 18" id="KW-0547">Nucleotide-binding</keyword>
<dbReference type="Gene3D" id="1.20.1090.10">
    <property type="entry name" value="Dehydroquinate synthase-like - alpha domain"/>
    <property type="match status" value="1"/>
</dbReference>
<proteinExistence type="inferred from homology"/>
<feature type="binding site" evidence="18">
    <location>
        <position position="247"/>
    </location>
    <ligand>
        <name>Zn(2+)</name>
        <dbReference type="ChEBI" id="CHEBI:29105"/>
    </ligand>
</feature>
<feature type="domain" description="3-dehydroquinate synthase C-terminal" evidence="20">
    <location>
        <begin position="183"/>
        <end position="323"/>
    </location>
</feature>
<keyword evidence="10 18" id="KW-0028">Amino-acid biosynthesis</keyword>
<dbReference type="InterPro" id="IPR030960">
    <property type="entry name" value="DHQS/DOIS_N"/>
</dbReference>
<dbReference type="SUPFAM" id="SSF56796">
    <property type="entry name" value="Dehydroquinate synthase-like"/>
    <property type="match status" value="1"/>
</dbReference>
<dbReference type="Gene3D" id="3.40.50.1970">
    <property type="match status" value="1"/>
</dbReference>
<evidence type="ECO:0000259" key="19">
    <source>
        <dbReference type="Pfam" id="PF01761"/>
    </source>
</evidence>
<evidence type="ECO:0000259" key="20">
    <source>
        <dbReference type="Pfam" id="PF24621"/>
    </source>
</evidence>
<evidence type="ECO:0000256" key="3">
    <source>
        <dbReference type="ARBA" id="ARBA00001947"/>
    </source>
</evidence>
<comment type="caution">
    <text evidence="18">Lacks conserved residue(s) required for the propagation of feature annotation.</text>
</comment>
<dbReference type="InterPro" id="IPR056179">
    <property type="entry name" value="DHQS_C"/>
</dbReference>
<reference evidence="21 22" key="1">
    <citation type="journal article" date="2016" name="Nat. Biotechnol.">
        <title>Measurement of bacterial replication rates in microbial communities.</title>
        <authorList>
            <person name="Brown C.T."/>
            <person name="Olm M.R."/>
            <person name="Thomas B.C."/>
            <person name="Banfield J.F."/>
        </authorList>
    </citation>
    <scope>NUCLEOTIDE SEQUENCE [LARGE SCALE GENOMIC DNA]</scope>
    <source>
        <strain evidence="21">46_33</strain>
    </source>
</reference>
<dbReference type="GO" id="GO:0000166">
    <property type="term" value="F:nucleotide binding"/>
    <property type="evidence" value="ECO:0007669"/>
    <property type="project" value="UniProtKB-KW"/>
</dbReference>
<sequence>MKKIHVALGTHAYDIEIAAGLLPQVGSKVAALLPKARKAAIISDTNVAPLYAAKLQASLEEAGLVVHKVVIEAGEQSKNMQVLSDVLEQLAAAGLTRTDVVLTLGGGVVGDLGGFAAASFMRGIAFVQIPTSLLAQIDSSVGGKVAVDLKAGKNLAGAFYQPKAVFIDTDLLATLSTRFLHDGLAEAIKYGCIKDAALFEKIAGYADDAALLADIDSVVATCCAIKARIVEQDEFDTGLRMLLNFGHTLGHAVEQHFGYSCFTHGEGVAIGMYQLTKRTEELGMTAKGSAERIKSVLEKYNLPLTAGVEKAQLLDTMARDKKKNGNSITLIILQQIGEGVLQKVDWQEVPKYLG</sequence>
<dbReference type="Proteomes" id="UP000186777">
    <property type="component" value="Unassembled WGS sequence"/>
</dbReference>
<comment type="cofactor">
    <cofactor evidence="3">
        <name>Zn(2+)</name>
        <dbReference type="ChEBI" id="CHEBI:29105"/>
    </cofactor>
</comment>
<dbReference type="PANTHER" id="PTHR43622:SF7">
    <property type="entry name" value="3-DEHYDROQUINATE SYNTHASE, CHLOROPLASTIC"/>
    <property type="match status" value="1"/>
</dbReference>
<evidence type="ECO:0000256" key="18">
    <source>
        <dbReference type="HAMAP-Rule" id="MF_00110"/>
    </source>
</evidence>
<feature type="domain" description="3-dehydroquinate synthase N-terminal" evidence="19">
    <location>
        <begin position="69"/>
        <end position="180"/>
    </location>
</feature>
<dbReference type="Pfam" id="PF24621">
    <property type="entry name" value="DHQS_C"/>
    <property type="match status" value="1"/>
</dbReference>
<dbReference type="GO" id="GO:0008652">
    <property type="term" value="P:amino acid biosynthetic process"/>
    <property type="evidence" value="ECO:0007669"/>
    <property type="project" value="UniProtKB-KW"/>
</dbReference>
<protein>
    <recommendedName>
        <fullName evidence="8 18">3-dehydroquinate synthase</fullName>
        <shortName evidence="18">DHQS</shortName>
        <ecNumber evidence="7 18">4.2.3.4</ecNumber>
    </recommendedName>
</protein>
<dbReference type="AlphaFoldDB" id="A0A1Q6R9Z3"/>
<dbReference type="RefSeq" id="WP_303679345.1">
    <property type="nucleotide sequence ID" value="NZ_JAXJBD010000012.1"/>
</dbReference>
<evidence type="ECO:0000256" key="12">
    <source>
        <dbReference type="ARBA" id="ARBA00022741"/>
    </source>
</evidence>
<evidence type="ECO:0000256" key="4">
    <source>
        <dbReference type="ARBA" id="ARBA00004496"/>
    </source>
</evidence>
<dbReference type="UniPathway" id="UPA00053">
    <property type="reaction ID" value="UER00085"/>
</dbReference>
<comment type="catalytic activity">
    <reaction evidence="1 18">
        <text>7-phospho-2-dehydro-3-deoxy-D-arabino-heptonate = 3-dehydroquinate + phosphate</text>
        <dbReference type="Rhea" id="RHEA:21968"/>
        <dbReference type="ChEBI" id="CHEBI:32364"/>
        <dbReference type="ChEBI" id="CHEBI:43474"/>
        <dbReference type="ChEBI" id="CHEBI:58394"/>
        <dbReference type="EC" id="4.2.3.4"/>
    </reaction>
</comment>
<comment type="cofactor">
    <cofactor evidence="18">
        <name>Co(2+)</name>
        <dbReference type="ChEBI" id="CHEBI:48828"/>
    </cofactor>
    <cofactor evidence="18">
        <name>Zn(2+)</name>
        <dbReference type="ChEBI" id="CHEBI:29105"/>
    </cofactor>
    <text evidence="18">Binds 1 divalent metal cation per subunit. Can use either Co(2+) or Zn(2+).</text>
</comment>
<evidence type="ECO:0000256" key="15">
    <source>
        <dbReference type="ARBA" id="ARBA00023141"/>
    </source>
</evidence>
<evidence type="ECO:0000256" key="16">
    <source>
        <dbReference type="ARBA" id="ARBA00023239"/>
    </source>
</evidence>
<dbReference type="InterPro" id="IPR016037">
    <property type="entry name" value="DHQ_synth_AroB"/>
</dbReference>
<dbReference type="EC" id="4.2.3.4" evidence="7 18"/>
<comment type="cofactor">
    <cofactor evidence="2 18">
        <name>NAD(+)</name>
        <dbReference type="ChEBI" id="CHEBI:57540"/>
    </cofactor>
</comment>
<name>A0A1Q6R9Z3_9FIRM</name>
<dbReference type="FunFam" id="3.40.50.1970:FF:000007">
    <property type="entry name" value="Pentafunctional AROM polypeptide"/>
    <property type="match status" value="1"/>
</dbReference>
<feature type="binding site" evidence="18">
    <location>
        <position position="264"/>
    </location>
    <ligand>
        <name>Zn(2+)</name>
        <dbReference type="ChEBI" id="CHEBI:29105"/>
    </ligand>
</feature>
<keyword evidence="17 18" id="KW-0170">Cobalt</keyword>
<dbReference type="InterPro" id="IPR030963">
    <property type="entry name" value="DHQ_synth_fam"/>
</dbReference>
<dbReference type="HAMAP" id="MF_00110">
    <property type="entry name" value="DHQ_synthase"/>
    <property type="match status" value="1"/>
</dbReference>
<dbReference type="GO" id="GO:0009423">
    <property type="term" value="P:chorismate biosynthetic process"/>
    <property type="evidence" value="ECO:0007669"/>
    <property type="project" value="UniProtKB-UniRule"/>
</dbReference>
<evidence type="ECO:0000313" key="22">
    <source>
        <dbReference type="Proteomes" id="UP000186777"/>
    </source>
</evidence>
<keyword evidence="13 18" id="KW-0862">Zinc</keyword>
<dbReference type="GO" id="GO:0005737">
    <property type="term" value="C:cytoplasm"/>
    <property type="evidence" value="ECO:0007669"/>
    <property type="project" value="UniProtKB-SubCell"/>
</dbReference>
<comment type="subcellular location">
    <subcellularLocation>
        <location evidence="4 18">Cytoplasm</location>
    </subcellularLocation>
</comment>
<feature type="binding site" evidence="18">
    <location>
        <begin position="107"/>
        <end position="111"/>
    </location>
    <ligand>
        <name>NAD(+)</name>
        <dbReference type="ChEBI" id="CHEBI:57540"/>
    </ligand>
</feature>
<keyword evidence="16 18" id="KW-0456">Lyase</keyword>
<keyword evidence="11 18" id="KW-0479">Metal-binding</keyword>
<dbReference type="PANTHER" id="PTHR43622">
    <property type="entry name" value="3-DEHYDROQUINATE SYNTHASE"/>
    <property type="match status" value="1"/>
</dbReference>
<dbReference type="InterPro" id="IPR050071">
    <property type="entry name" value="Dehydroquinate_synthase"/>
</dbReference>
<keyword evidence="15 18" id="KW-0057">Aromatic amino acid biosynthesis</keyword>